<sequence>MVSASYLILTPAQRVFPVHFCSVAGVFWQACRTKTPLGPFGSCPSGSRQPHSASQAKPGSSAEPPAGFRAIASV</sequence>
<proteinExistence type="predicted"/>
<protein>
    <submittedName>
        <fullName evidence="2">Uncharacterized protein</fullName>
    </submittedName>
</protein>
<evidence type="ECO:0000313" key="2">
    <source>
        <dbReference type="EMBL" id="ARF19256.1"/>
    </source>
</evidence>
<keyword evidence="2" id="KW-0614">Plasmid</keyword>
<accession>A0A1W5T8C0</accession>
<feature type="compositionally biased region" description="Polar residues" evidence="1">
    <location>
        <begin position="44"/>
        <end position="58"/>
    </location>
</feature>
<gene>
    <name evidence="2" type="ORF">pKp41M_00049</name>
</gene>
<evidence type="ECO:0000256" key="1">
    <source>
        <dbReference type="SAM" id="MobiDB-lite"/>
    </source>
</evidence>
<feature type="region of interest" description="Disordered" evidence="1">
    <location>
        <begin position="41"/>
        <end position="74"/>
    </location>
</feature>
<dbReference type="AlphaFoldDB" id="A0A1W5T8C0"/>
<reference evidence="2" key="1">
    <citation type="submission" date="2017-03" db="EMBL/GenBank/DDBJ databases">
        <title>Complete DNA Sequence of IncM1 Plasmid Bearing the Novel qnrE1 PMQR Variant and blaCTX-M-8 from Klebsiella pneumoniae.</title>
        <authorList>
            <person name="Cunha M.P.V."/>
            <person name="Cerdeira L."/>
            <person name="Lincopan N."/>
            <person name="Knobl T."/>
        </authorList>
    </citation>
    <scope>NUCLEOTIDE SEQUENCE</scope>
    <source>
        <strain evidence="2">Kp41</strain>
        <plasmid evidence="2">pKp41M</plasmid>
    </source>
</reference>
<geneLocation type="plasmid" evidence="2">
    <name>pKp41M</name>
</geneLocation>
<name>A0A1W5T8C0_KLEPN</name>
<organism evidence="2">
    <name type="scientific">Klebsiella pneumoniae</name>
    <dbReference type="NCBI Taxonomy" id="573"/>
    <lineage>
        <taxon>Bacteria</taxon>
        <taxon>Pseudomonadati</taxon>
        <taxon>Pseudomonadota</taxon>
        <taxon>Gammaproteobacteria</taxon>
        <taxon>Enterobacterales</taxon>
        <taxon>Enterobacteriaceae</taxon>
        <taxon>Klebsiella/Raoultella group</taxon>
        <taxon>Klebsiella</taxon>
        <taxon>Klebsiella pneumoniae complex</taxon>
    </lineage>
</organism>
<dbReference type="EMBL" id="KY781949">
    <property type="protein sequence ID" value="ARF19256.1"/>
    <property type="molecule type" value="Genomic_DNA"/>
</dbReference>